<protein>
    <submittedName>
        <fullName evidence="2">Uncharacterized protein</fullName>
    </submittedName>
</protein>
<reference evidence="3" key="1">
    <citation type="journal article" date="2012" name="MBio">
        <title>Comparative genome analysis of Trichophyton rubrum and related dermatophytes reveals candidate genes involved in infection.</title>
        <authorList>
            <person name="Martinez D.A."/>
            <person name="Oliver B.G."/>
            <person name="Graeser Y."/>
            <person name="Goldberg J.M."/>
            <person name="Li W."/>
            <person name="Martinez-Rossi N.M."/>
            <person name="Monod M."/>
            <person name="Shelest E."/>
            <person name="Barton R.C."/>
            <person name="Birch E."/>
            <person name="Brakhage A.A."/>
            <person name="Chen Z."/>
            <person name="Gurr S.J."/>
            <person name="Heiman D."/>
            <person name="Heitman J."/>
            <person name="Kosti I."/>
            <person name="Rossi A."/>
            <person name="Saif S."/>
            <person name="Samalova M."/>
            <person name="Saunders C.W."/>
            <person name="Shea T."/>
            <person name="Summerbell R.C."/>
            <person name="Xu J."/>
            <person name="Young S."/>
            <person name="Zeng Q."/>
            <person name="Birren B.W."/>
            <person name="Cuomo C.A."/>
            <person name="White T.C."/>
        </authorList>
    </citation>
    <scope>NUCLEOTIDE SEQUENCE [LARGE SCALE GENOMIC DNA]</scope>
    <source>
        <strain evidence="3">ATCC MYA-4604 / CBS 118893</strain>
    </source>
</reference>
<organism evidence="3">
    <name type="scientific">Arthroderma gypseum (strain ATCC MYA-4604 / CBS 118893)</name>
    <name type="common">Microsporum gypseum</name>
    <dbReference type="NCBI Taxonomy" id="535722"/>
    <lineage>
        <taxon>Eukaryota</taxon>
        <taxon>Fungi</taxon>
        <taxon>Dikarya</taxon>
        <taxon>Ascomycota</taxon>
        <taxon>Pezizomycotina</taxon>
        <taxon>Eurotiomycetes</taxon>
        <taxon>Eurotiomycetidae</taxon>
        <taxon>Onygenales</taxon>
        <taxon>Arthrodermataceae</taxon>
        <taxon>Nannizzia</taxon>
    </lineage>
</organism>
<evidence type="ECO:0000256" key="1">
    <source>
        <dbReference type="SAM" id="MobiDB-lite"/>
    </source>
</evidence>
<dbReference type="AlphaFoldDB" id="E4V2S0"/>
<proteinExistence type="predicted"/>
<dbReference type="RefSeq" id="XP_003170057.1">
    <property type="nucleotide sequence ID" value="XM_003170009.1"/>
</dbReference>
<gene>
    <name evidence="2" type="ORF">MGYG_07301</name>
</gene>
<dbReference type="VEuPathDB" id="FungiDB:MGYG_07301"/>
<feature type="compositionally biased region" description="Basic residues" evidence="1">
    <location>
        <begin position="1"/>
        <end position="13"/>
    </location>
</feature>
<name>E4V2S0_ARTGP</name>
<feature type="region of interest" description="Disordered" evidence="1">
    <location>
        <begin position="1"/>
        <end position="22"/>
    </location>
</feature>
<accession>E4V2S0</accession>
<keyword evidence="3" id="KW-1185">Reference proteome</keyword>
<dbReference type="HOGENOM" id="CLU_2440412_0_0_1"/>
<dbReference type="InParanoid" id="E4V2S0"/>
<evidence type="ECO:0000313" key="2">
    <source>
        <dbReference type="EMBL" id="EFR04294.1"/>
    </source>
</evidence>
<dbReference type="Proteomes" id="UP000002669">
    <property type="component" value="Unassembled WGS sequence"/>
</dbReference>
<dbReference type="GeneID" id="10025301"/>
<evidence type="ECO:0000313" key="3">
    <source>
        <dbReference type="Proteomes" id="UP000002669"/>
    </source>
</evidence>
<dbReference type="EMBL" id="DS989828">
    <property type="protein sequence ID" value="EFR04294.1"/>
    <property type="molecule type" value="Genomic_DNA"/>
</dbReference>
<sequence>MGRTKGTRAHYPKRTPGPIDTLGGPRVERTNAILTKPLIISLLLALIDLTRAINSITKLTIPNIIILLLISRIPSNRLYNRYIRYRLPKN</sequence>